<evidence type="ECO:0000256" key="1">
    <source>
        <dbReference type="SAM" id="MobiDB-lite"/>
    </source>
</evidence>
<accession>A0ABW3X952</accession>
<dbReference type="RefSeq" id="WP_329527836.1">
    <property type="nucleotide sequence ID" value="NZ_JBHSKH010000023.1"/>
</dbReference>
<gene>
    <name evidence="2" type="ORF">ACFQ5X_09915</name>
</gene>
<dbReference type="EMBL" id="JBHTMM010000009">
    <property type="protein sequence ID" value="MFD1306157.1"/>
    <property type="molecule type" value="Genomic_DNA"/>
</dbReference>
<feature type="region of interest" description="Disordered" evidence="1">
    <location>
        <begin position="30"/>
        <end position="68"/>
    </location>
</feature>
<evidence type="ECO:0000313" key="3">
    <source>
        <dbReference type="Proteomes" id="UP001597058"/>
    </source>
</evidence>
<protein>
    <submittedName>
        <fullName evidence="2">Uncharacterized protein</fullName>
    </submittedName>
</protein>
<comment type="caution">
    <text evidence="2">The sequence shown here is derived from an EMBL/GenBank/DDBJ whole genome shotgun (WGS) entry which is preliminary data.</text>
</comment>
<evidence type="ECO:0000313" key="2">
    <source>
        <dbReference type="EMBL" id="MFD1306157.1"/>
    </source>
</evidence>
<sequence length="68" mass="6864">MSPSIAFAADGARYTLGVDDPDVGDRAGRVRSAVRPGEGPHTGALREHERGGVAGHGIGVSTVGVSPR</sequence>
<organism evidence="2 3">
    <name type="scientific">Streptomyces kaempferi</name>
    <dbReference type="NCBI Taxonomy" id="333725"/>
    <lineage>
        <taxon>Bacteria</taxon>
        <taxon>Bacillati</taxon>
        <taxon>Actinomycetota</taxon>
        <taxon>Actinomycetes</taxon>
        <taxon>Kitasatosporales</taxon>
        <taxon>Streptomycetaceae</taxon>
        <taxon>Streptomyces</taxon>
    </lineage>
</organism>
<dbReference type="Proteomes" id="UP001597058">
    <property type="component" value="Unassembled WGS sequence"/>
</dbReference>
<proteinExistence type="predicted"/>
<reference evidence="3" key="1">
    <citation type="journal article" date="2019" name="Int. J. Syst. Evol. Microbiol.">
        <title>The Global Catalogue of Microorganisms (GCM) 10K type strain sequencing project: providing services to taxonomists for standard genome sequencing and annotation.</title>
        <authorList>
            <consortium name="The Broad Institute Genomics Platform"/>
            <consortium name="The Broad Institute Genome Sequencing Center for Infectious Disease"/>
            <person name="Wu L."/>
            <person name="Ma J."/>
        </authorList>
    </citation>
    <scope>NUCLEOTIDE SEQUENCE [LARGE SCALE GENOMIC DNA]</scope>
    <source>
        <strain evidence="3">CGMCC 4.7020</strain>
    </source>
</reference>
<name>A0ABW3X952_9ACTN</name>
<keyword evidence="3" id="KW-1185">Reference proteome</keyword>